<evidence type="ECO:0000256" key="5">
    <source>
        <dbReference type="ARBA" id="ARBA00023157"/>
    </source>
</evidence>
<dbReference type="CDD" id="cd00063">
    <property type="entry name" value="FN3"/>
    <property type="match status" value="1"/>
</dbReference>
<dbReference type="SMART" id="SM00409">
    <property type="entry name" value="IG"/>
    <property type="match status" value="4"/>
</dbReference>
<dbReference type="SUPFAM" id="SSF49265">
    <property type="entry name" value="Fibronectin type III"/>
    <property type="match status" value="1"/>
</dbReference>
<keyword evidence="6" id="KW-0393">Immunoglobulin domain</keyword>
<reference evidence="9" key="3">
    <citation type="submission" date="2025-09" db="UniProtKB">
        <authorList>
            <consortium name="Ensembl"/>
        </authorList>
    </citation>
    <scope>IDENTIFICATION</scope>
</reference>
<evidence type="ECO:0000313" key="9">
    <source>
        <dbReference type="Ensembl" id="ENSENLP00000030344.1"/>
    </source>
</evidence>
<dbReference type="InterPro" id="IPR036116">
    <property type="entry name" value="FN3_sf"/>
</dbReference>
<evidence type="ECO:0000256" key="3">
    <source>
        <dbReference type="ARBA" id="ARBA00022553"/>
    </source>
</evidence>
<dbReference type="InterPro" id="IPR007110">
    <property type="entry name" value="Ig-like_dom"/>
</dbReference>
<dbReference type="Proteomes" id="UP000472264">
    <property type="component" value="Chromosome 21"/>
</dbReference>
<dbReference type="InterPro" id="IPR003598">
    <property type="entry name" value="Ig_sub2"/>
</dbReference>
<dbReference type="InterPro" id="IPR003599">
    <property type="entry name" value="Ig_sub"/>
</dbReference>
<comment type="subcellular location">
    <subcellularLocation>
        <location evidence="1">Cytoplasm</location>
    </subcellularLocation>
</comment>
<dbReference type="InterPro" id="IPR013783">
    <property type="entry name" value="Ig-like_fold"/>
</dbReference>
<dbReference type="FunFam" id="2.60.40.10:FF:000211">
    <property type="entry name" value="Obscurin-like protein 1"/>
    <property type="match status" value="1"/>
</dbReference>
<dbReference type="SUPFAM" id="SSF48726">
    <property type="entry name" value="Immunoglobulin"/>
    <property type="match status" value="4"/>
</dbReference>
<dbReference type="GO" id="GO:0005737">
    <property type="term" value="C:cytoplasm"/>
    <property type="evidence" value="ECO:0007669"/>
    <property type="project" value="UniProtKB-SubCell"/>
</dbReference>
<evidence type="ECO:0000256" key="2">
    <source>
        <dbReference type="ARBA" id="ARBA00022490"/>
    </source>
</evidence>
<sequence length="531" mass="59517">MPDGGRSIAEVAVKGTIMRKLPRKVDVLEGENAAFCVEVEKEEMDIHWYKDGTELRETHQTILKSFGRTHILVFVNTMPQDSGLVTFLVGRSKTSSQLRVKAARHCPPSCPVGVQINTERANAALLSWVPAQDSRKNPPSGYVLERQEVGTGSQEWLQCLTTDSATSVEILGDSVPCEADYRFRICSVNKYGKSNNVEFPRAVHLVPVARIQAPLQDALVPEGQDASFSIELSASVIGTWFLNGTQLQEDERFSMRRSRTHQSLRIRGVRDSDNGAEITFIAYGIRDSAALYIQVCLWFGRAYLCYLFNWNFEMSLGKKICSLLSFIQFITSHKKVVFLLSAPLVKFSPLSEMDRNKFVEIGNPIVLYCELSDPAAPVHWYKNGMELQTMEGLHIQSEGTMRRIVIQSAEFTHSGVYCCDAIDDVIRFNVEVEAPPVRFSAIPDDERNKTIQIGCPVVLQCELSDPSAQVHWYKDGSKLHPQTGSNGTLRRLKIPSAELLHSGLYSCETSDDTIHFTVDIKGDFSYQNFDS</sequence>
<dbReference type="InterPro" id="IPR052385">
    <property type="entry name" value="Obscurin/Obscurin-like_Reg"/>
</dbReference>
<evidence type="ECO:0000256" key="1">
    <source>
        <dbReference type="ARBA" id="ARBA00004496"/>
    </source>
</evidence>
<dbReference type="Ensembl" id="ENSENLT00000031227.1">
    <property type="protein sequence ID" value="ENSENLP00000030344.1"/>
    <property type="gene ID" value="ENSENLG00000013469.1"/>
</dbReference>
<dbReference type="OMA" id="QLSHAKT"/>
<dbReference type="SMART" id="SM00408">
    <property type="entry name" value="IGc2"/>
    <property type="match status" value="2"/>
</dbReference>
<name>A0A665VF64_ECHNA</name>
<keyword evidence="2" id="KW-0963">Cytoplasm</keyword>
<dbReference type="PANTHER" id="PTHR35971:SF5">
    <property type="entry name" value="OBSCURIN LIKE CYTOSKELETAL ADAPTOR 1"/>
    <property type="match status" value="1"/>
</dbReference>
<dbReference type="FunFam" id="2.60.40.10:FF:002120">
    <property type="entry name" value="obscurin-like isoform X3"/>
    <property type="match status" value="1"/>
</dbReference>
<evidence type="ECO:0000256" key="4">
    <source>
        <dbReference type="ARBA" id="ARBA00022737"/>
    </source>
</evidence>
<accession>A0A665VF64</accession>
<keyword evidence="5" id="KW-1015">Disulfide bond</keyword>
<evidence type="ECO:0000259" key="7">
    <source>
        <dbReference type="PROSITE" id="PS50835"/>
    </source>
</evidence>
<proteinExistence type="predicted"/>
<feature type="domain" description="Ig-like" evidence="7">
    <location>
        <begin position="435"/>
        <end position="517"/>
    </location>
</feature>
<dbReference type="InterPro" id="IPR013098">
    <property type="entry name" value="Ig_I-set"/>
</dbReference>
<evidence type="ECO:0008006" key="11">
    <source>
        <dbReference type="Google" id="ProtNLM"/>
    </source>
</evidence>
<evidence type="ECO:0000313" key="10">
    <source>
        <dbReference type="Proteomes" id="UP000472264"/>
    </source>
</evidence>
<evidence type="ECO:0000259" key="8">
    <source>
        <dbReference type="PROSITE" id="PS50853"/>
    </source>
</evidence>
<dbReference type="CDD" id="cd00096">
    <property type="entry name" value="Ig"/>
    <property type="match status" value="1"/>
</dbReference>
<dbReference type="Pfam" id="PF13927">
    <property type="entry name" value="Ig_3"/>
    <property type="match status" value="2"/>
</dbReference>
<dbReference type="FunFam" id="2.60.40.10:FF:000464">
    <property type="entry name" value="Putative obscurin-like protein 1"/>
    <property type="match status" value="1"/>
</dbReference>
<reference evidence="9" key="2">
    <citation type="submission" date="2025-08" db="UniProtKB">
        <authorList>
            <consortium name="Ensembl"/>
        </authorList>
    </citation>
    <scope>IDENTIFICATION</scope>
</reference>
<organism evidence="9 10">
    <name type="scientific">Echeneis naucrates</name>
    <name type="common">Live sharksucker</name>
    <dbReference type="NCBI Taxonomy" id="173247"/>
    <lineage>
        <taxon>Eukaryota</taxon>
        <taxon>Metazoa</taxon>
        <taxon>Chordata</taxon>
        <taxon>Craniata</taxon>
        <taxon>Vertebrata</taxon>
        <taxon>Euteleostomi</taxon>
        <taxon>Actinopterygii</taxon>
        <taxon>Neopterygii</taxon>
        <taxon>Teleostei</taxon>
        <taxon>Neoteleostei</taxon>
        <taxon>Acanthomorphata</taxon>
        <taxon>Carangaria</taxon>
        <taxon>Carangiformes</taxon>
        <taxon>Echeneidae</taxon>
        <taxon>Echeneis</taxon>
    </lineage>
</organism>
<feature type="domain" description="Fibronectin type-III" evidence="8">
    <location>
        <begin position="107"/>
        <end position="208"/>
    </location>
</feature>
<keyword evidence="4" id="KW-0677">Repeat</keyword>
<reference evidence="9" key="1">
    <citation type="submission" date="2021-04" db="EMBL/GenBank/DDBJ databases">
        <authorList>
            <consortium name="Wellcome Sanger Institute Data Sharing"/>
        </authorList>
    </citation>
    <scope>NUCLEOTIDE SEQUENCE [LARGE SCALE GENOMIC DNA]</scope>
</reference>
<dbReference type="PROSITE" id="PS50853">
    <property type="entry name" value="FN3"/>
    <property type="match status" value="1"/>
</dbReference>
<dbReference type="InterPro" id="IPR036179">
    <property type="entry name" value="Ig-like_dom_sf"/>
</dbReference>
<dbReference type="PANTHER" id="PTHR35971">
    <property type="entry name" value="SI:DKEY-31G6.6"/>
    <property type="match status" value="1"/>
</dbReference>
<evidence type="ECO:0000256" key="6">
    <source>
        <dbReference type="ARBA" id="ARBA00023319"/>
    </source>
</evidence>
<feature type="domain" description="Ig-like" evidence="7">
    <location>
        <begin position="343"/>
        <end position="421"/>
    </location>
</feature>
<dbReference type="PROSITE" id="PS50835">
    <property type="entry name" value="IG_LIKE"/>
    <property type="match status" value="2"/>
</dbReference>
<dbReference type="InParanoid" id="A0A665VF64"/>
<dbReference type="Gene3D" id="2.60.40.10">
    <property type="entry name" value="Immunoglobulins"/>
    <property type="match status" value="5"/>
</dbReference>
<dbReference type="AlphaFoldDB" id="A0A665VF64"/>
<protein>
    <recommendedName>
        <fullName evidence="11">Obscurin like cytoskeletal adaptor 1b</fullName>
    </recommendedName>
</protein>
<dbReference type="InterPro" id="IPR003961">
    <property type="entry name" value="FN3_dom"/>
</dbReference>
<keyword evidence="3" id="KW-0597">Phosphoprotein</keyword>
<dbReference type="Pfam" id="PF07679">
    <property type="entry name" value="I-set"/>
    <property type="match status" value="2"/>
</dbReference>
<keyword evidence="10" id="KW-1185">Reference proteome</keyword>
<dbReference type="FunFam" id="2.60.40.10:FF:001752">
    <property type="entry name" value="obscurin-like isoform X3"/>
    <property type="match status" value="1"/>
</dbReference>